<organism evidence="5 6">
    <name type="scientific">Staphylococcus schleiferi</name>
    <dbReference type="NCBI Taxonomy" id="1295"/>
    <lineage>
        <taxon>Bacteria</taxon>
        <taxon>Bacillati</taxon>
        <taxon>Bacillota</taxon>
        <taxon>Bacilli</taxon>
        <taxon>Bacillales</taxon>
        <taxon>Staphylococcaceae</taxon>
        <taxon>Staphylococcus</taxon>
    </lineage>
</organism>
<comment type="similarity">
    <text evidence="4">Belongs to the HepT RNase toxin family.</text>
</comment>
<evidence type="ECO:0000313" key="5">
    <source>
        <dbReference type="EMBL" id="NHA32998.1"/>
    </source>
</evidence>
<evidence type="ECO:0000256" key="1">
    <source>
        <dbReference type="ARBA" id="ARBA00022649"/>
    </source>
</evidence>
<keyword evidence="3" id="KW-0378">Hydrolase</keyword>
<gene>
    <name evidence="5" type="ORF">C1O36_00370</name>
</gene>
<protein>
    <submittedName>
        <fullName evidence="5">DUF86 domain-containing protein</fullName>
    </submittedName>
</protein>
<dbReference type="PANTHER" id="PTHR33397:SF5">
    <property type="entry name" value="RNASE YUTE-RELATED"/>
    <property type="match status" value="1"/>
</dbReference>
<proteinExistence type="inferred from homology"/>
<reference evidence="5 6" key="1">
    <citation type="submission" date="2018-01" db="EMBL/GenBank/DDBJ databases">
        <title>Complete genome sequence of Staphylococcus Scheliferi isolated from human.</title>
        <authorList>
            <person name="Abouelkhair M.A."/>
            <person name="Bemis D.A."/>
            <person name="Kania S.A."/>
        </authorList>
    </citation>
    <scope>NUCLEOTIDE SEQUENCE [LARGE SCALE GENOMIC DNA]</scope>
    <source>
        <strain evidence="5 6">ATCC 43808</strain>
    </source>
</reference>
<keyword evidence="2" id="KW-0540">Nuclease</keyword>
<dbReference type="Proteomes" id="UP000572988">
    <property type="component" value="Unassembled WGS sequence"/>
</dbReference>
<accession>A0ABX0FWA0</accession>
<dbReference type="Gene3D" id="1.20.120.580">
    <property type="entry name" value="bsu32300-like"/>
    <property type="match status" value="1"/>
</dbReference>
<dbReference type="InterPro" id="IPR037038">
    <property type="entry name" value="HepT-like_sf"/>
</dbReference>
<sequence>MQNCDMIEKNRGDIKVYFVDKTQLETKLKYLDQLTQDYPEVKSNSYAFERVAQMLIESSVDIGNMIIDGFILRDPGNYKDVIDILELEGAISKETQNILHETIDVRRQFVHYYDKLDATQLVPLFDKAVPYYQQFIKEIVQFLENENVPVTAFGKGEKA</sequence>
<dbReference type="EMBL" id="POVK01000001">
    <property type="protein sequence ID" value="NHA32998.1"/>
    <property type="molecule type" value="Genomic_DNA"/>
</dbReference>
<evidence type="ECO:0000256" key="4">
    <source>
        <dbReference type="ARBA" id="ARBA00024207"/>
    </source>
</evidence>
<evidence type="ECO:0000313" key="6">
    <source>
        <dbReference type="Proteomes" id="UP000572988"/>
    </source>
</evidence>
<keyword evidence="1" id="KW-1277">Toxin-antitoxin system</keyword>
<dbReference type="PANTHER" id="PTHR33397">
    <property type="entry name" value="UPF0331 PROTEIN YUTE"/>
    <property type="match status" value="1"/>
</dbReference>
<evidence type="ECO:0000256" key="2">
    <source>
        <dbReference type="ARBA" id="ARBA00022722"/>
    </source>
</evidence>
<comment type="caution">
    <text evidence="5">The sequence shown here is derived from an EMBL/GenBank/DDBJ whole genome shotgun (WGS) entry which is preliminary data.</text>
</comment>
<dbReference type="InterPro" id="IPR008201">
    <property type="entry name" value="HepT-like"/>
</dbReference>
<keyword evidence="6" id="KW-1185">Reference proteome</keyword>
<dbReference type="InterPro" id="IPR052379">
    <property type="entry name" value="Type_VII_TA_RNase"/>
</dbReference>
<dbReference type="Pfam" id="PF01934">
    <property type="entry name" value="HepT-like"/>
    <property type="match status" value="1"/>
</dbReference>
<evidence type="ECO:0000256" key="3">
    <source>
        <dbReference type="ARBA" id="ARBA00022801"/>
    </source>
</evidence>
<name>A0ABX0FWA0_STASC</name>